<sequence length="58" mass="6900">MVFNTMQIVKALCNKREGYIQYRATSRGEMLIRKVDHKGTKSTKQKESQQLEEIIFFF</sequence>
<dbReference type="AlphaFoldDB" id="A0A2P2K1W4"/>
<reference evidence="1" key="1">
    <citation type="submission" date="2018-02" db="EMBL/GenBank/DDBJ databases">
        <title>Rhizophora mucronata_Transcriptome.</title>
        <authorList>
            <person name="Meera S.P."/>
            <person name="Sreeshan A."/>
            <person name="Augustine A."/>
        </authorList>
    </citation>
    <scope>NUCLEOTIDE SEQUENCE</scope>
    <source>
        <tissue evidence="1">Leaf</tissue>
    </source>
</reference>
<dbReference type="EMBL" id="GGEC01019213">
    <property type="protein sequence ID" value="MBW99696.1"/>
    <property type="molecule type" value="Transcribed_RNA"/>
</dbReference>
<dbReference type="EMBL" id="GGEC01019217">
    <property type="protein sequence ID" value="MBW99700.1"/>
    <property type="molecule type" value="Transcribed_RNA"/>
</dbReference>
<proteinExistence type="predicted"/>
<protein>
    <submittedName>
        <fullName evidence="1">Uncharacterized protein</fullName>
    </submittedName>
</protein>
<accession>A0A2P2K1W4</accession>
<evidence type="ECO:0000313" key="1">
    <source>
        <dbReference type="EMBL" id="MBW99700.1"/>
    </source>
</evidence>
<name>A0A2P2K1W4_RHIMU</name>
<organism evidence="1">
    <name type="scientific">Rhizophora mucronata</name>
    <name type="common">Asiatic mangrove</name>
    <dbReference type="NCBI Taxonomy" id="61149"/>
    <lineage>
        <taxon>Eukaryota</taxon>
        <taxon>Viridiplantae</taxon>
        <taxon>Streptophyta</taxon>
        <taxon>Embryophyta</taxon>
        <taxon>Tracheophyta</taxon>
        <taxon>Spermatophyta</taxon>
        <taxon>Magnoliopsida</taxon>
        <taxon>eudicotyledons</taxon>
        <taxon>Gunneridae</taxon>
        <taxon>Pentapetalae</taxon>
        <taxon>rosids</taxon>
        <taxon>fabids</taxon>
        <taxon>Malpighiales</taxon>
        <taxon>Rhizophoraceae</taxon>
        <taxon>Rhizophora</taxon>
    </lineage>
</organism>